<dbReference type="AlphaFoldDB" id="A0A1G1YEV6"/>
<proteinExistence type="inferred from homology"/>
<comment type="caution">
    <text evidence="3">The sequence shown here is derived from an EMBL/GenBank/DDBJ whole genome shotgun (WGS) entry which is preliminary data.</text>
</comment>
<dbReference type="PANTHER" id="PTHR43000">
    <property type="entry name" value="DTDP-D-GLUCOSE 4,6-DEHYDRATASE-RELATED"/>
    <property type="match status" value="1"/>
</dbReference>
<organism evidence="3 4">
    <name type="scientific">Candidatus Buchananbacteria bacterium RIFCSPHIGHO2_02_FULL_45_11b</name>
    <dbReference type="NCBI Taxonomy" id="1797541"/>
    <lineage>
        <taxon>Bacteria</taxon>
        <taxon>Candidatus Buchananiibacteriota</taxon>
    </lineage>
</organism>
<name>A0A1G1YEV6_9BACT</name>
<evidence type="ECO:0000313" key="3">
    <source>
        <dbReference type="EMBL" id="OGY50270.1"/>
    </source>
</evidence>
<dbReference type="Gene3D" id="3.40.50.720">
    <property type="entry name" value="NAD(P)-binding Rossmann-like Domain"/>
    <property type="match status" value="1"/>
</dbReference>
<evidence type="ECO:0000313" key="4">
    <source>
        <dbReference type="Proteomes" id="UP000178501"/>
    </source>
</evidence>
<dbReference type="InterPro" id="IPR036291">
    <property type="entry name" value="NAD(P)-bd_dom_sf"/>
</dbReference>
<dbReference type="InterPro" id="IPR001509">
    <property type="entry name" value="Epimerase_deHydtase"/>
</dbReference>
<dbReference type="Proteomes" id="UP000178501">
    <property type="component" value="Unassembled WGS sequence"/>
</dbReference>
<evidence type="ECO:0000259" key="2">
    <source>
        <dbReference type="Pfam" id="PF01370"/>
    </source>
</evidence>
<comment type="similarity">
    <text evidence="1">Belongs to the NAD(P)-dependent epimerase/dehydratase family.</text>
</comment>
<sequence>MAKRIFVTGATGFVGSHLVRRLVGKNYEVHILARAGSDKWRIADLIPKIHEHIIDLSETEELRRLFLEIQPEIIIHLATASIYSAFTELENEKEIIKTNFLSFVSLLNALSDVNYRLFINTGSSSEYGLKSAPMKESDICQPINVYGLAKLSAALYGQYLAKVQGRPIATFRLFSPYGPFDDKKRLISHVIAKSLGQNEIAVGNPEVSRDYIFIDDVIDLYLEAIENEKAEKLKGEIYNVGFGRQTEISQVVGQITRRLGTENLVKWNAVKRRVWEPEMWQADMEKTHKNFIWRPKVDLSEGLGKTINWFKSNLKYYE</sequence>
<accession>A0A1G1YEV6</accession>
<evidence type="ECO:0000256" key="1">
    <source>
        <dbReference type="ARBA" id="ARBA00007637"/>
    </source>
</evidence>
<dbReference type="Pfam" id="PF01370">
    <property type="entry name" value="Epimerase"/>
    <property type="match status" value="1"/>
</dbReference>
<protein>
    <recommendedName>
        <fullName evidence="2">NAD-dependent epimerase/dehydratase domain-containing protein</fullName>
    </recommendedName>
</protein>
<feature type="domain" description="NAD-dependent epimerase/dehydratase" evidence="2">
    <location>
        <begin position="5"/>
        <end position="241"/>
    </location>
</feature>
<reference evidence="3 4" key="1">
    <citation type="journal article" date="2016" name="Nat. Commun.">
        <title>Thousands of microbial genomes shed light on interconnected biogeochemical processes in an aquifer system.</title>
        <authorList>
            <person name="Anantharaman K."/>
            <person name="Brown C.T."/>
            <person name="Hug L.A."/>
            <person name="Sharon I."/>
            <person name="Castelle C.J."/>
            <person name="Probst A.J."/>
            <person name="Thomas B.C."/>
            <person name="Singh A."/>
            <person name="Wilkins M.J."/>
            <person name="Karaoz U."/>
            <person name="Brodie E.L."/>
            <person name="Williams K.H."/>
            <person name="Hubbard S.S."/>
            <person name="Banfield J.F."/>
        </authorList>
    </citation>
    <scope>NUCLEOTIDE SEQUENCE [LARGE SCALE GENOMIC DNA]</scope>
</reference>
<dbReference type="SUPFAM" id="SSF51735">
    <property type="entry name" value="NAD(P)-binding Rossmann-fold domains"/>
    <property type="match status" value="1"/>
</dbReference>
<gene>
    <name evidence="3" type="ORF">A3J65_04545</name>
</gene>
<dbReference type="EMBL" id="MHIK01000064">
    <property type="protein sequence ID" value="OGY50270.1"/>
    <property type="molecule type" value="Genomic_DNA"/>
</dbReference>